<keyword evidence="3" id="KW-1015">Disulfide bond</keyword>
<dbReference type="GO" id="GO:0045202">
    <property type="term" value="C:synapse"/>
    <property type="evidence" value="ECO:0007669"/>
    <property type="project" value="TreeGrafter"/>
</dbReference>
<dbReference type="GO" id="GO:0005615">
    <property type="term" value="C:extracellular space"/>
    <property type="evidence" value="ECO:0007669"/>
    <property type="project" value="TreeGrafter"/>
</dbReference>
<reference evidence="7" key="1">
    <citation type="journal article" date="1994" name="Nat. Genet.">
        <title>Mouse cartilage matrix deficiency (cmd) caused by a 7 bp deletion in the aggrecan gene.</title>
        <authorList>
            <person name="Watanabe H."/>
            <person name="Kimata K."/>
            <person name="Line S."/>
            <person name="Strong D."/>
            <person name="Gao L.Y."/>
            <person name="Kozak C.A."/>
            <person name="Yamada Y."/>
        </authorList>
    </citation>
    <scope>NUCLEOTIDE SEQUENCE</scope>
</reference>
<feature type="region of interest" description="Disordered" evidence="5">
    <location>
        <begin position="44"/>
        <end position="76"/>
    </location>
</feature>
<sequence>YPIHTPREGCYGDKDEFPGVRTYGIRDTNEMCTASLRRWRVRSFMRHPQRNSPSRRQPTSAGGWGHAWPPQASSTWPGRAVWTCAALAGWRTAACATPSPRLGPTAGATSWV</sequence>
<dbReference type="AlphaFoldDB" id="V9GZY3"/>
<dbReference type="PANTHER" id="PTHR22804">
    <property type="entry name" value="AGGRECAN/VERSICAN PROTEOGLYCAN"/>
    <property type="match status" value="1"/>
</dbReference>
<dbReference type="GO" id="GO:0005540">
    <property type="term" value="F:hyaluronic acid binding"/>
    <property type="evidence" value="ECO:0007669"/>
    <property type="project" value="InterPro"/>
</dbReference>
<evidence type="ECO:0000259" key="6">
    <source>
        <dbReference type="PROSITE" id="PS50963"/>
    </source>
</evidence>
<dbReference type="GO" id="GO:0007155">
    <property type="term" value="P:cell adhesion"/>
    <property type="evidence" value="ECO:0007669"/>
    <property type="project" value="InterPro"/>
</dbReference>
<feature type="compositionally biased region" description="Polar residues" evidence="5">
    <location>
        <begin position="50"/>
        <end position="60"/>
    </location>
</feature>
<dbReference type="GO" id="GO:0010001">
    <property type="term" value="P:glial cell differentiation"/>
    <property type="evidence" value="ECO:0007669"/>
    <property type="project" value="TreeGrafter"/>
</dbReference>
<feature type="non-terminal residue" evidence="7">
    <location>
        <position position="1"/>
    </location>
</feature>
<dbReference type="GO" id="GO:0002052">
    <property type="term" value="P:positive regulation of neuroblast proliferation"/>
    <property type="evidence" value="ECO:0007669"/>
    <property type="project" value="TreeGrafter"/>
</dbReference>
<dbReference type="InterPro" id="IPR050691">
    <property type="entry name" value="Hyaluronan_bind_Proteoglycan"/>
</dbReference>
<organism evidence="7">
    <name type="scientific">Mus sp</name>
    <dbReference type="NCBI Taxonomy" id="10095"/>
    <lineage>
        <taxon>Eukaryota</taxon>
        <taxon>Metazoa</taxon>
        <taxon>Chordata</taxon>
        <taxon>Craniata</taxon>
        <taxon>Vertebrata</taxon>
        <taxon>Euteleostomi</taxon>
        <taxon>Mammalia</taxon>
        <taxon>Eutheria</taxon>
        <taxon>Euarchontoglires</taxon>
        <taxon>Glires</taxon>
        <taxon>Rodentia</taxon>
        <taxon>Myomorpha</taxon>
        <taxon>Muroidea</taxon>
        <taxon>Muridae</taxon>
        <taxon>Murinae</taxon>
        <taxon>Mus</taxon>
    </lineage>
</organism>
<comment type="caution">
    <text evidence="4">Lacks conserved residue(s) required for the propagation of feature annotation.</text>
</comment>
<evidence type="ECO:0000256" key="5">
    <source>
        <dbReference type="SAM" id="MobiDB-lite"/>
    </source>
</evidence>
<accession>V9GZY3</accession>
<evidence type="ECO:0000256" key="3">
    <source>
        <dbReference type="ARBA" id="ARBA00023157"/>
    </source>
</evidence>
<dbReference type="GO" id="GO:0072534">
    <property type="term" value="C:perineuronal net"/>
    <property type="evidence" value="ECO:0007669"/>
    <property type="project" value="TreeGrafter"/>
</dbReference>
<gene>
    <name evidence="7" type="primary">aggrecan</name>
</gene>
<comment type="subcellular location">
    <subcellularLocation>
        <location evidence="1">Secreted</location>
    </subcellularLocation>
</comment>
<keyword evidence="2" id="KW-0964">Secreted</keyword>
<evidence type="ECO:0000256" key="1">
    <source>
        <dbReference type="ARBA" id="ARBA00004613"/>
    </source>
</evidence>
<dbReference type="EMBL" id="AH004618">
    <property type="protein sequence ID" value="AAB32159.1"/>
    <property type="molecule type" value="Genomic_DNA"/>
</dbReference>
<protein>
    <submittedName>
        <fullName evidence="7">Aggrecan</fullName>
    </submittedName>
</protein>
<dbReference type="PANTHER" id="PTHR22804:SF54">
    <property type="match status" value="1"/>
</dbReference>
<feature type="domain" description="Link" evidence="6">
    <location>
        <begin position="1"/>
        <end position="45"/>
    </location>
</feature>
<name>V9GZY3_9MURI</name>
<dbReference type="InterPro" id="IPR000538">
    <property type="entry name" value="Link_dom"/>
</dbReference>
<dbReference type="PROSITE" id="PS50963">
    <property type="entry name" value="LINK_2"/>
    <property type="match status" value="1"/>
</dbReference>
<evidence type="ECO:0000256" key="2">
    <source>
        <dbReference type="ARBA" id="ARBA00022525"/>
    </source>
</evidence>
<evidence type="ECO:0000256" key="4">
    <source>
        <dbReference type="PROSITE-ProRule" id="PRU00323"/>
    </source>
</evidence>
<evidence type="ECO:0000313" key="7">
    <source>
        <dbReference type="EMBL" id="AAB32159.1"/>
    </source>
</evidence>
<proteinExistence type="predicted"/>